<dbReference type="EMBL" id="KQ947410">
    <property type="protein sequence ID" value="KUJ19636.1"/>
    <property type="molecule type" value="Genomic_DNA"/>
</dbReference>
<dbReference type="OrthoDB" id="10506936at2759"/>
<dbReference type="AlphaFoldDB" id="A0A194XHM5"/>
<keyword evidence="1" id="KW-1133">Transmembrane helix</keyword>
<gene>
    <name evidence="2" type="ORF">LY89DRAFT_682536</name>
</gene>
<name>A0A194XHM5_MOLSC</name>
<dbReference type="Proteomes" id="UP000070700">
    <property type="component" value="Unassembled WGS sequence"/>
</dbReference>
<dbReference type="KEGG" id="psco:LY89DRAFT_682536"/>
<dbReference type="GeneID" id="28824254"/>
<dbReference type="InParanoid" id="A0A194XHM5"/>
<evidence type="ECO:0000256" key="1">
    <source>
        <dbReference type="SAM" id="Phobius"/>
    </source>
</evidence>
<reference evidence="2 3" key="1">
    <citation type="submission" date="2015-10" db="EMBL/GenBank/DDBJ databases">
        <title>Full genome of DAOMC 229536 Phialocephala scopiformis, a fungal endophyte of spruce producing the potent anti-insectan compound rugulosin.</title>
        <authorList>
            <consortium name="DOE Joint Genome Institute"/>
            <person name="Walker A.K."/>
            <person name="Frasz S.L."/>
            <person name="Seifert K.A."/>
            <person name="Miller J.D."/>
            <person name="Mondo S.J."/>
            <person name="Labutti K."/>
            <person name="Lipzen A."/>
            <person name="Dockter R."/>
            <person name="Kennedy M."/>
            <person name="Grigoriev I.V."/>
            <person name="Spatafora J.W."/>
        </authorList>
    </citation>
    <scope>NUCLEOTIDE SEQUENCE [LARGE SCALE GENOMIC DNA]</scope>
    <source>
        <strain evidence="2 3">CBS 120377</strain>
    </source>
</reference>
<keyword evidence="1" id="KW-0472">Membrane</keyword>
<evidence type="ECO:0000313" key="3">
    <source>
        <dbReference type="Proteomes" id="UP000070700"/>
    </source>
</evidence>
<proteinExistence type="predicted"/>
<protein>
    <submittedName>
        <fullName evidence="2">Uncharacterized protein</fullName>
    </submittedName>
</protein>
<evidence type="ECO:0000313" key="2">
    <source>
        <dbReference type="EMBL" id="KUJ19636.1"/>
    </source>
</evidence>
<dbReference type="RefSeq" id="XP_018073991.1">
    <property type="nucleotide sequence ID" value="XM_018214528.1"/>
</dbReference>
<accession>A0A194XHM5</accession>
<feature type="transmembrane region" description="Helical" evidence="1">
    <location>
        <begin position="42"/>
        <end position="62"/>
    </location>
</feature>
<keyword evidence="1" id="KW-0812">Transmembrane</keyword>
<keyword evidence="3" id="KW-1185">Reference proteome</keyword>
<sequence>MATSTFHNATTGLFNATNTTVDLNNTCTNSTTWDSFCIEPGFIAAITLIVVPLWLGSLVFAIRCSQVRWITKFRG</sequence>
<organism evidence="2 3">
    <name type="scientific">Mollisia scopiformis</name>
    <name type="common">Conifer needle endophyte fungus</name>
    <name type="synonym">Phialocephala scopiformis</name>
    <dbReference type="NCBI Taxonomy" id="149040"/>
    <lineage>
        <taxon>Eukaryota</taxon>
        <taxon>Fungi</taxon>
        <taxon>Dikarya</taxon>
        <taxon>Ascomycota</taxon>
        <taxon>Pezizomycotina</taxon>
        <taxon>Leotiomycetes</taxon>
        <taxon>Helotiales</taxon>
        <taxon>Mollisiaceae</taxon>
        <taxon>Mollisia</taxon>
    </lineage>
</organism>